<protein>
    <recommendedName>
        <fullName evidence="4">Sulfotransferase domain-containing protein</fullName>
    </recommendedName>
</protein>
<keyword evidence="3" id="KW-1185">Reference proteome</keyword>
<dbReference type="EnsemblProtists" id="EOD13063">
    <property type="protein sequence ID" value="EOD13063"/>
    <property type="gene ID" value="EMIHUDRAFT_371179"/>
</dbReference>
<dbReference type="KEGG" id="ehx:EMIHUDRAFT_371179"/>
<dbReference type="Gene3D" id="3.40.50.300">
    <property type="entry name" value="P-loop containing nucleotide triphosphate hydrolases"/>
    <property type="match status" value="1"/>
</dbReference>
<reference evidence="3" key="1">
    <citation type="journal article" date="2013" name="Nature">
        <title>Pan genome of the phytoplankton Emiliania underpins its global distribution.</title>
        <authorList>
            <person name="Read B.A."/>
            <person name="Kegel J."/>
            <person name="Klute M.J."/>
            <person name="Kuo A."/>
            <person name="Lefebvre S.C."/>
            <person name="Maumus F."/>
            <person name="Mayer C."/>
            <person name="Miller J."/>
            <person name="Monier A."/>
            <person name="Salamov A."/>
            <person name="Young J."/>
            <person name="Aguilar M."/>
            <person name="Claverie J.M."/>
            <person name="Frickenhaus S."/>
            <person name="Gonzalez K."/>
            <person name="Herman E.K."/>
            <person name="Lin Y.C."/>
            <person name="Napier J."/>
            <person name="Ogata H."/>
            <person name="Sarno A.F."/>
            <person name="Shmutz J."/>
            <person name="Schroeder D."/>
            <person name="de Vargas C."/>
            <person name="Verret F."/>
            <person name="von Dassow P."/>
            <person name="Valentin K."/>
            <person name="Van de Peer Y."/>
            <person name="Wheeler G."/>
            <person name="Dacks J.B."/>
            <person name="Delwiche C.F."/>
            <person name="Dyhrman S.T."/>
            <person name="Glockner G."/>
            <person name="John U."/>
            <person name="Richards T."/>
            <person name="Worden A.Z."/>
            <person name="Zhang X."/>
            <person name="Grigoriev I.V."/>
            <person name="Allen A.E."/>
            <person name="Bidle K."/>
            <person name="Borodovsky M."/>
            <person name="Bowler C."/>
            <person name="Brownlee C."/>
            <person name="Cock J.M."/>
            <person name="Elias M."/>
            <person name="Gladyshev V.N."/>
            <person name="Groth M."/>
            <person name="Guda C."/>
            <person name="Hadaegh A."/>
            <person name="Iglesias-Rodriguez M.D."/>
            <person name="Jenkins J."/>
            <person name="Jones B.M."/>
            <person name="Lawson T."/>
            <person name="Leese F."/>
            <person name="Lindquist E."/>
            <person name="Lobanov A."/>
            <person name="Lomsadze A."/>
            <person name="Malik S.B."/>
            <person name="Marsh M.E."/>
            <person name="Mackinder L."/>
            <person name="Mock T."/>
            <person name="Mueller-Roeber B."/>
            <person name="Pagarete A."/>
            <person name="Parker M."/>
            <person name="Probert I."/>
            <person name="Quesneville H."/>
            <person name="Raines C."/>
            <person name="Rensing S.A."/>
            <person name="Riano-Pachon D.M."/>
            <person name="Richier S."/>
            <person name="Rokitta S."/>
            <person name="Shiraiwa Y."/>
            <person name="Soanes D.M."/>
            <person name="van der Giezen M."/>
            <person name="Wahlund T.M."/>
            <person name="Williams B."/>
            <person name="Wilson W."/>
            <person name="Wolfe G."/>
            <person name="Wurch L.L."/>
        </authorList>
    </citation>
    <scope>NUCLEOTIDE SEQUENCE</scope>
</reference>
<evidence type="ECO:0008006" key="4">
    <source>
        <dbReference type="Google" id="ProtNLM"/>
    </source>
</evidence>
<sequence length="334" mass="37912">MSDALQRSPGSRRQRLRLRRRIALPALLPPPPPPPPPPRLPMLNAAWALWWLHPPKTGTSFRDSVLDYPWSAYRDTTWPQGCHQVLGLDMTDRIQRPGAQVVAMFRQPEDRLVSAYFHMRDLLRKPRPKGVRGLPRLEWPQSPVGCCWKDWGWEPSVFVRVHKDVAAAVPPERALARFTGCMTNMVLGYGCMSQHATSPADARRAVEQRLRHFLFVGDQGQWNMSLCLFNAIMTGRRFVLPRQLANSRPTSTKLLDPANPAGSAIATRDPIDGELWNYVQRRFRRDVRRHGVSPECCPVTSDPTALPQLGPSGCTRYPLQRRPHAPHSKPDFAP</sequence>
<dbReference type="PaxDb" id="2903-EOD13063"/>
<evidence type="ECO:0000313" key="3">
    <source>
        <dbReference type="Proteomes" id="UP000013827"/>
    </source>
</evidence>
<dbReference type="AlphaFoldDB" id="A0A0D3IP78"/>
<dbReference type="GeneID" id="17259220"/>
<organism evidence="2 3">
    <name type="scientific">Emiliania huxleyi (strain CCMP1516)</name>
    <dbReference type="NCBI Taxonomy" id="280463"/>
    <lineage>
        <taxon>Eukaryota</taxon>
        <taxon>Haptista</taxon>
        <taxon>Haptophyta</taxon>
        <taxon>Prymnesiophyceae</taxon>
        <taxon>Isochrysidales</taxon>
        <taxon>Noelaerhabdaceae</taxon>
        <taxon>Emiliania</taxon>
    </lineage>
</organism>
<name>A0A0D3IP78_EMIH1</name>
<evidence type="ECO:0000256" key="1">
    <source>
        <dbReference type="SAM" id="MobiDB-lite"/>
    </source>
</evidence>
<reference evidence="2" key="2">
    <citation type="submission" date="2024-10" db="UniProtKB">
        <authorList>
            <consortium name="EnsemblProtists"/>
        </authorList>
    </citation>
    <scope>IDENTIFICATION</scope>
</reference>
<dbReference type="InterPro" id="IPR027417">
    <property type="entry name" value="P-loop_NTPase"/>
</dbReference>
<dbReference type="SUPFAM" id="SSF52540">
    <property type="entry name" value="P-loop containing nucleoside triphosphate hydrolases"/>
    <property type="match status" value="1"/>
</dbReference>
<accession>A0A0D3IP78</accession>
<feature type="region of interest" description="Disordered" evidence="1">
    <location>
        <begin position="292"/>
        <end position="334"/>
    </location>
</feature>
<proteinExistence type="predicted"/>
<dbReference type="HOGENOM" id="CLU_833115_0_0_1"/>
<evidence type="ECO:0000313" key="2">
    <source>
        <dbReference type="EnsemblProtists" id="EOD13063"/>
    </source>
</evidence>
<dbReference type="RefSeq" id="XP_005765492.1">
    <property type="nucleotide sequence ID" value="XM_005765435.1"/>
</dbReference>
<dbReference type="Proteomes" id="UP000013827">
    <property type="component" value="Unassembled WGS sequence"/>
</dbReference>